<dbReference type="GO" id="GO:0030639">
    <property type="term" value="P:polyketide biosynthetic process"/>
    <property type="evidence" value="ECO:0007669"/>
    <property type="project" value="UniProtKB-ARBA"/>
</dbReference>
<accession>A0A7S9KU47</accession>
<dbReference type="InterPro" id="IPR020806">
    <property type="entry name" value="PKS_PP-bd"/>
</dbReference>
<dbReference type="Gene3D" id="3.40.366.10">
    <property type="entry name" value="Malonyl-Coenzyme A Acyl Carrier Protein, domain 2"/>
    <property type="match status" value="1"/>
</dbReference>
<dbReference type="SMART" id="SM00829">
    <property type="entry name" value="PKS_ER"/>
    <property type="match status" value="1"/>
</dbReference>
<feature type="active site" description="Proton donor; for dehydratase activity" evidence="7">
    <location>
        <position position="1142"/>
    </location>
</feature>
<dbReference type="GO" id="GO:0004312">
    <property type="term" value="F:fatty acid synthase activity"/>
    <property type="evidence" value="ECO:0007669"/>
    <property type="project" value="TreeGrafter"/>
</dbReference>
<dbReference type="Pfam" id="PF23297">
    <property type="entry name" value="ACP_SdgA_C"/>
    <property type="match status" value="1"/>
</dbReference>
<dbReference type="EMBL" id="CP031387">
    <property type="protein sequence ID" value="QPH02654.1"/>
    <property type="molecule type" value="Genomic_DNA"/>
</dbReference>
<dbReference type="Gene3D" id="3.90.180.10">
    <property type="entry name" value="Medium-chain alcohol dehydrogenases, catalytic domain"/>
    <property type="match status" value="1"/>
</dbReference>
<evidence type="ECO:0000313" key="13">
    <source>
        <dbReference type="Proteomes" id="UP000594364"/>
    </source>
</evidence>
<name>A0A7S9KU47_EPIFF</name>
<dbReference type="SMART" id="SM00827">
    <property type="entry name" value="PKS_AT"/>
    <property type="match status" value="1"/>
</dbReference>
<feature type="region of interest" description="C-terminal hotdog fold" evidence="7">
    <location>
        <begin position="1074"/>
        <end position="1233"/>
    </location>
</feature>
<dbReference type="InterPro" id="IPR020843">
    <property type="entry name" value="ER"/>
</dbReference>
<dbReference type="Pfam" id="PF02801">
    <property type="entry name" value="Ketoacyl-synt_C"/>
    <property type="match status" value="1"/>
</dbReference>
<dbReference type="InterPro" id="IPR036291">
    <property type="entry name" value="NAD(P)-bd_dom_sf"/>
</dbReference>
<dbReference type="SUPFAM" id="SSF51735">
    <property type="entry name" value="NAD(P)-binding Rossmann-fold domains"/>
    <property type="match status" value="2"/>
</dbReference>
<dbReference type="SMART" id="SM00825">
    <property type="entry name" value="PKS_KS"/>
    <property type="match status" value="1"/>
</dbReference>
<dbReference type="SUPFAM" id="SSF53901">
    <property type="entry name" value="Thiolase-like"/>
    <property type="match status" value="1"/>
</dbReference>
<dbReference type="SMART" id="SM00823">
    <property type="entry name" value="PKS_PP"/>
    <property type="match status" value="1"/>
</dbReference>
<dbReference type="GO" id="GO:0004315">
    <property type="term" value="F:3-oxoacyl-[acyl-carrier-protein] synthase activity"/>
    <property type="evidence" value="ECO:0007669"/>
    <property type="project" value="InterPro"/>
</dbReference>
<feature type="region of interest" description="Disordered" evidence="8">
    <location>
        <begin position="1257"/>
        <end position="1320"/>
    </location>
</feature>
<dbReference type="PROSITE" id="PS52019">
    <property type="entry name" value="PKS_MFAS_DH"/>
    <property type="match status" value="1"/>
</dbReference>
<dbReference type="PROSITE" id="PS52004">
    <property type="entry name" value="KS3_2"/>
    <property type="match status" value="1"/>
</dbReference>
<dbReference type="Gene3D" id="3.40.47.10">
    <property type="match status" value="1"/>
</dbReference>
<feature type="domain" description="PKS/mFAS DH" evidence="11">
    <location>
        <begin position="913"/>
        <end position="1233"/>
    </location>
</feature>
<dbReference type="Pfam" id="PF23114">
    <property type="entry name" value="NAD-bd_HRPKS_sdrA"/>
    <property type="match status" value="1"/>
</dbReference>
<dbReference type="InterPro" id="IPR014031">
    <property type="entry name" value="Ketoacyl_synth_C"/>
</dbReference>
<keyword evidence="2" id="KW-0597">Phosphoprotein</keyword>
<dbReference type="InterPro" id="IPR016039">
    <property type="entry name" value="Thiolase-like"/>
</dbReference>
<keyword evidence="13" id="KW-1185">Reference proteome</keyword>
<evidence type="ECO:0000256" key="3">
    <source>
        <dbReference type="ARBA" id="ARBA00022679"/>
    </source>
</evidence>
<feature type="domain" description="Ketosynthase family 3 (KS3)" evidence="10">
    <location>
        <begin position="4"/>
        <end position="429"/>
    </location>
</feature>
<dbReference type="InterPro" id="IPR036736">
    <property type="entry name" value="ACP-like_sf"/>
</dbReference>
<dbReference type="InterPro" id="IPR013154">
    <property type="entry name" value="ADH-like_N"/>
</dbReference>
<dbReference type="Pfam" id="PF08240">
    <property type="entry name" value="ADH_N"/>
    <property type="match status" value="1"/>
</dbReference>
<keyword evidence="6" id="KW-0511">Multifunctional enzyme</keyword>
<keyword evidence="1" id="KW-0596">Phosphopantetheine</keyword>
<dbReference type="InterPro" id="IPR056501">
    <property type="entry name" value="NAD-bd_HRPKS_sdrA"/>
</dbReference>
<dbReference type="InterPro" id="IPR014043">
    <property type="entry name" value="Acyl_transferase_dom"/>
</dbReference>
<dbReference type="FunFam" id="3.40.50.720:FF:000209">
    <property type="entry name" value="Polyketide synthase Pks12"/>
    <property type="match status" value="1"/>
</dbReference>
<keyword evidence="3" id="KW-0808">Transferase</keyword>
<dbReference type="GO" id="GO:0031177">
    <property type="term" value="F:phosphopantetheine binding"/>
    <property type="evidence" value="ECO:0007669"/>
    <property type="project" value="InterPro"/>
</dbReference>
<dbReference type="InterPro" id="IPR014030">
    <property type="entry name" value="Ketoacyl_synth_N"/>
</dbReference>
<dbReference type="SUPFAM" id="SSF47336">
    <property type="entry name" value="ACP-like"/>
    <property type="match status" value="1"/>
</dbReference>
<evidence type="ECO:0000259" key="11">
    <source>
        <dbReference type="PROSITE" id="PS52019"/>
    </source>
</evidence>
<dbReference type="Gene3D" id="3.40.50.720">
    <property type="entry name" value="NAD(P)-binding Rossmann-like Domain"/>
    <property type="match status" value="1"/>
</dbReference>
<feature type="compositionally biased region" description="Low complexity" evidence="8">
    <location>
        <begin position="1306"/>
        <end position="1320"/>
    </location>
</feature>
<dbReference type="SMART" id="SM00822">
    <property type="entry name" value="PKS_KR"/>
    <property type="match status" value="1"/>
</dbReference>
<feature type="domain" description="Carrier" evidence="9">
    <location>
        <begin position="2145"/>
        <end position="2222"/>
    </location>
</feature>
<dbReference type="SUPFAM" id="SSF50129">
    <property type="entry name" value="GroES-like"/>
    <property type="match status" value="1"/>
</dbReference>
<keyword evidence="5" id="KW-0560">Oxidoreductase</keyword>
<sequence length="2235" mass="242146">MSAPERIAIVGMSCRLSGGVTCPEDLWTMISRSRDGWGPIPESRISTDAYYHPNPQKKGCFNVKSGYFIDKDLSQFDAPFFNITEQEAIAMDPQQRQLLECTYEALESAGMPKENISGASVGVFVGAGGSSYKQGTQRDLNQVPLFDSTGNHQSIQAARISHCFNFRGPCLSIDTACSSGLYALHAAVQSLRSGEAESAIVAACSLHLQPDDMVSMSMTGIFNNHGKTFSFDHRAKSGFARGEGVGCLVLKPLEQALKDNDKIRCIITNTGTNQDGKTVGLSTPSGEAQEQLMREVYERANISPRDTGFIEAHGTGTKVGDPIEAHALHRVFGDGRTKRAPLFMGSVKSNVGHLENASGIISVIKACLMLEKGFILPNVNFEKANEAIPLEQWNFKVPVNLRPWPKDKRFISINNFGFGGSNAHVVLERLPPSSIDSAGGSKGGPKLFVLCANDETSVKSMASQLGVYLEQHPEIFEKRIFNDIAYTLSERRSYFSWRLAITASSCNDLAISLNDATSLPKRAVSNHLKIGFIYTGQGAQWAQMGRELMDAYPVFAGTMHAAAACLEKLGAQFSLVDELFKAKEESNIGLAYLSQPSCTAVQLAMTDLLSSWGVKPSMVIGHSSGEIVAAYAAGAITLDDAMSAAYHRGQMAVLSKTRHPELKGAMLAVGCDAKDVQQRIKLLGLHGLTAACHNSPSSATVSGDDKEIDQLAAELERDGLFNRKLRVDVAYHSPHMGLVAEDYLDAIKDMTPRARKPDVSFYSSLVGRRCSDSEELGPSYWVDNLVKPVLFSSALQDMYEKEKPDVVIEIGPHPALEGPIKQILRAIHPQAVSHVGYLPTLVRNKNSAVALIDLAGKLFLQGHGVKLGEINQINTAQRPNLITDFPPYPWHRSSFWFESRASKQHRLKPFARHDLLGTLDNNYTDSELTWRNGLSLDDVPWLKDHRMQSLVTFPLAGYLCMAVEAACQRAQLRQVQTKDMGSFHLREVQASKALIMDSATTYETVFRLRPYAEGTRSLSNDWDEFFISSWAPNRGWLEHCRGLVSVKKLRGANAVNSSRFQAAYTRRAEAHACGQGVPIALDAMYTEVAARGAEYSHAFYNTADHVTLRGDYSSVTATVIDTASSMPFRYETPSRMPTSFLDMILQVSYTTLGAGSGTMPCLFMPSAVSSMEISAACPHAPGEMVECISHGHMDRSSHGPVELTVDAWHPSCAEPVVTVDGFKMSPVNSDFGEEHKPRSLCYKIQWEAVHRSRLSTNPVETNGVHDKSEPSASHMGASQGHHRVESPSQAANAVVPSTNGINGHHPTASTQPSSAPSSSASGAKLVVVTDRVRTDALVTSLLLKVERLTGVEAEVCPFARLQPDSSSHYICLDEMDRSLLAKMTESTFSTLQNLLLRSSSVLWVTSGAYSAASNPERNVAQGLLRSVRSETTKALATLDMDPNSSLDASSQAELILSAFETYTDTPQDDAPLQFEFYEQNGQLAVPRITPDNALNTSIFHKTQPLLPYVQNFHDADRRLKMAVGTAGALDSLFWTDDPVSALADDEIEIHVACTGINFKDVVIAMGQLSSPYIGVECSGVVARIGSNVTSLAVGDRVCAVPLGCYGTFARCRASSAAVIPRDMTFAVAASIPVVYCTAYYALVDLAQLQPGESILIHAASGGVGQAAIQLAQMIGAEIYATVGSAEKKQLLVDKYGIPESRVLYSRDREFGPAVRYATGGRGVDVVINSLAGDLLRESWASLAPFGRFIEIGKRDITSNSRLDMMKFESNCTFSSLDLTLVATERPKLMSRIMSNVMNLLRRKMICPIGPIIETTMDQVEISLRKLQSGKTSGKLVVDHSQPAQVKATHPPHVSGTVKKEATYLIIGGTGGIGRAIAGQLVQQGAGHVVLLSRSGTTTPEIERLTQESKTRGASIHVEKCDVADEEDVSSLLSKLRLSLPPIRGVIHAAMVLRDVLFEKMAFQDYDDVVRSKIRGALNFDRALRNDEMDFFVLLSSVAGIVGSRGQAAYAGANTFLDALARHRRRSGRAGTSLNLTAVEDVGYLATTNAARRSAVLKNISGGAMSEKEVLALVDAATHGQIDDGQCITGLDLAATTSLPYWADDGKFSSLREKALASLSTAPAASSHLSVADRLKGAPSFDDAVELVASELGGKLASILMLAPEDMEARKTSTSITSFGLDSLNAIELRNWIGKELQAHLQVLELLTSGKLKDLAALVLKKTRLTGAWAESSKEG</sequence>
<dbReference type="Pfam" id="PF16197">
    <property type="entry name" value="KAsynt_C_assoc"/>
    <property type="match status" value="1"/>
</dbReference>
<dbReference type="InterPro" id="IPR013968">
    <property type="entry name" value="PKS_KR"/>
</dbReference>
<dbReference type="InterPro" id="IPR050091">
    <property type="entry name" value="PKS_NRPS_Biosynth_Enz"/>
</dbReference>
<dbReference type="Pfam" id="PF00698">
    <property type="entry name" value="Acyl_transf_1"/>
    <property type="match status" value="1"/>
</dbReference>
<evidence type="ECO:0000256" key="1">
    <source>
        <dbReference type="ARBA" id="ARBA00022450"/>
    </source>
</evidence>
<feature type="region of interest" description="N-terminal hotdog fold" evidence="7">
    <location>
        <begin position="913"/>
        <end position="1051"/>
    </location>
</feature>
<dbReference type="SUPFAM" id="SSF55048">
    <property type="entry name" value="Probable ACP-binding domain of malonyl-CoA ACP transacylase"/>
    <property type="match status" value="1"/>
</dbReference>
<dbReference type="CDD" id="cd05195">
    <property type="entry name" value="enoyl_red"/>
    <property type="match status" value="1"/>
</dbReference>
<dbReference type="OrthoDB" id="329835at2759"/>
<dbReference type="InterPro" id="IPR057326">
    <property type="entry name" value="KR_dom"/>
</dbReference>
<evidence type="ECO:0000256" key="5">
    <source>
        <dbReference type="ARBA" id="ARBA00023002"/>
    </source>
</evidence>
<dbReference type="InterPro" id="IPR020807">
    <property type="entry name" value="PKS_DH"/>
</dbReference>
<dbReference type="InterPro" id="IPR032821">
    <property type="entry name" value="PKS_assoc"/>
</dbReference>
<dbReference type="Pfam" id="PF08659">
    <property type="entry name" value="KR"/>
    <property type="match status" value="1"/>
</dbReference>
<dbReference type="InterPro" id="IPR020841">
    <property type="entry name" value="PKS_Beta-ketoAc_synthase_dom"/>
</dbReference>
<dbReference type="Gene3D" id="1.10.1200.10">
    <property type="entry name" value="ACP-like"/>
    <property type="match status" value="1"/>
</dbReference>
<evidence type="ECO:0000256" key="4">
    <source>
        <dbReference type="ARBA" id="ARBA00022857"/>
    </source>
</evidence>
<dbReference type="PROSITE" id="PS50075">
    <property type="entry name" value="CARRIER"/>
    <property type="match status" value="1"/>
</dbReference>
<dbReference type="InterPro" id="IPR006162">
    <property type="entry name" value="Ppantetheine_attach_site"/>
</dbReference>
<dbReference type="PROSITE" id="PS00012">
    <property type="entry name" value="PHOSPHOPANTETHEINE"/>
    <property type="match status" value="1"/>
</dbReference>
<evidence type="ECO:0000256" key="6">
    <source>
        <dbReference type="ARBA" id="ARBA00023268"/>
    </source>
</evidence>
<dbReference type="GO" id="GO:0016491">
    <property type="term" value="F:oxidoreductase activity"/>
    <property type="evidence" value="ECO:0007669"/>
    <property type="project" value="UniProtKB-KW"/>
</dbReference>
<reference evidence="12 13" key="1">
    <citation type="journal article" date="2018" name="PLoS Genet.">
        <title>Repeat elements organise 3D genome structure and mediate transcription in the filamentous fungus Epichloe festucae.</title>
        <authorList>
            <person name="Winter D.J."/>
            <person name="Ganley A.R.D."/>
            <person name="Young C.A."/>
            <person name="Liachko I."/>
            <person name="Schardl C.L."/>
            <person name="Dupont P.Y."/>
            <person name="Berry D."/>
            <person name="Ram A."/>
            <person name="Scott B."/>
            <person name="Cox M.P."/>
        </authorList>
    </citation>
    <scope>NUCLEOTIDE SEQUENCE [LARGE SCALE GENOMIC DNA]</scope>
    <source>
        <strain evidence="12 13">Fl1</strain>
    </source>
</reference>
<dbReference type="InterPro" id="IPR009081">
    <property type="entry name" value="PP-bd_ACP"/>
</dbReference>
<dbReference type="Proteomes" id="UP000594364">
    <property type="component" value="Chromosome 3"/>
</dbReference>
<gene>
    <name evidence="12" type="ORF">C2857_006868</name>
</gene>
<dbReference type="GO" id="GO:0006633">
    <property type="term" value="P:fatty acid biosynthetic process"/>
    <property type="evidence" value="ECO:0007669"/>
    <property type="project" value="InterPro"/>
</dbReference>
<proteinExistence type="predicted"/>
<dbReference type="Pfam" id="PF00107">
    <property type="entry name" value="ADH_zinc_N"/>
    <property type="match status" value="1"/>
</dbReference>
<dbReference type="Gene3D" id="3.10.129.110">
    <property type="entry name" value="Polyketide synthase dehydratase"/>
    <property type="match status" value="1"/>
</dbReference>
<dbReference type="SMART" id="SM00826">
    <property type="entry name" value="PKS_DH"/>
    <property type="match status" value="1"/>
</dbReference>
<dbReference type="Pfam" id="PF21089">
    <property type="entry name" value="PKS_DH_N"/>
    <property type="match status" value="1"/>
</dbReference>
<dbReference type="Gene3D" id="3.30.70.3290">
    <property type="match status" value="1"/>
</dbReference>
<dbReference type="InterPro" id="IPR018201">
    <property type="entry name" value="Ketoacyl_synth_AS"/>
</dbReference>
<evidence type="ECO:0000256" key="2">
    <source>
        <dbReference type="ARBA" id="ARBA00022553"/>
    </source>
</evidence>
<evidence type="ECO:0000259" key="10">
    <source>
        <dbReference type="PROSITE" id="PS52004"/>
    </source>
</evidence>
<organism evidence="12 13">
    <name type="scientific">Epichloe festucae (strain Fl1)</name>
    <dbReference type="NCBI Taxonomy" id="877507"/>
    <lineage>
        <taxon>Eukaryota</taxon>
        <taxon>Fungi</taxon>
        <taxon>Dikarya</taxon>
        <taxon>Ascomycota</taxon>
        <taxon>Pezizomycotina</taxon>
        <taxon>Sordariomycetes</taxon>
        <taxon>Hypocreomycetidae</taxon>
        <taxon>Hypocreales</taxon>
        <taxon>Clavicipitaceae</taxon>
        <taxon>Epichloe</taxon>
    </lineage>
</organism>
<protein>
    <submittedName>
        <fullName evidence="12">T1pks</fullName>
    </submittedName>
</protein>
<evidence type="ECO:0000259" key="9">
    <source>
        <dbReference type="PROSITE" id="PS50075"/>
    </source>
</evidence>
<dbReference type="PROSITE" id="PS00606">
    <property type="entry name" value="KS3_1"/>
    <property type="match status" value="1"/>
</dbReference>
<dbReference type="SUPFAM" id="SSF52151">
    <property type="entry name" value="FabD/lysophospholipase-like"/>
    <property type="match status" value="1"/>
</dbReference>
<dbReference type="InterPro" id="IPR049552">
    <property type="entry name" value="PKS_DH_N"/>
</dbReference>
<dbReference type="InterPro" id="IPR001227">
    <property type="entry name" value="Ac_transferase_dom_sf"/>
</dbReference>
<dbReference type="InterPro" id="IPR042104">
    <property type="entry name" value="PKS_dehydratase_sf"/>
</dbReference>
<feature type="active site" description="Proton acceptor; for dehydratase activity" evidence="7">
    <location>
        <position position="945"/>
    </location>
</feature>
<dbReference type="CDD" id="cd00833">
    <property type="entry name" value="PKS"/>
    <property type="match status" value="1"/>
</dbReference>
<evidence type="ECO:0000256" key="8">
    <source>
        <dbReference type="SAM" id="MobiDB-lite"/>
    </source>
</evidence>
<dbReference type="GO" id="GO:1901336">
    <property type="term" value="P:lactone biosynthetic process"/>
    <property type="evidence" value="ECO:0007669"/>
    <property type="project" value="UniProtKB-ARBA"/>
</dbReference>
<dbReference type="InterPro" id="IPR016036">
    <property type="entry name" value="Malonyl_transacylase_ACP-bd"/>
</dbReference>
<dbReference type="InterPro" id="IPR016035">
    <property type="entry name" value="Acyl_Trfase/lysoPLipase"/>
</dbReference>
<dbReference type="PANTHER" id="PTHR43775:SF13">
    <property type="entry name" value="POLYKETIDE SYNTHASE 1"/>
    <property type="match status" value="1"/>
</dbReference>
<evidence type="ECO:0000256" key="7">
    <source>
        <dbReference type="PROSITE-ProRule" id="PRU01363"/>
    </source>
</evidence>
<dbReference type="Pfam" id="PF00109">
    <property type="entry name" value="ketoacyl-synt"/>
    <property type="match status" value="1"/>
</dbReference>
<dbReference type="PANTHER" id="PTHR43775">
    <property type="entry name" value="FATTY ACID SYNTHASE"/>
    <property type="match status" value="1"/>
</dbReference>
<dbReference type="InterPro" id="IPR013149">
    <property type="entry name" value="ADH-like_C"/>
</dbReference>
<dbReference type="InterPro" id="IPR011032">
    <property type="entry name" value="GroES-like_sf"/>
</dbReference>
<feature type="compositionally biased region" description="Polar residues" evidence="8">
    <location>
        <begin position="1286"/>
        <end position="1301"/>
    </location>
</feature>
<dbReference type="InterPro" id="IPR049900">
    <property type="entry name" value="PKS_mFAS_DH"/>
</dbReference>
<evidence type="ECO:0000313" key="12">
    <source>
        <dbReference type="EMBL" id="QPH02654.1"/>
    </source>
</evidence>
<keyword evidence="4" id="KW-0521">NADP</keyword>